<organism evidence="3 4">
    <name type="scientific">Porphyromonas macacae</name>
    <dbReference type="NCBI Taxonomy" id="28115"/>
    <lineage>
        <taxon>Bacteria</taxon>
        <taxon>Pseudomonadati</taxon>
        <taxon>Bacteroidota</taxon>
        <taxon>Bacteroidia</taxon>
        <taxon>Bacteroidales</taxon>
        <taxon>Porphyromonadaceae</taxon>
        <taxon>Porphyromonas</taxon>
    </lineage>
</organism>
<dbReference type="InterPro" id="IPR004143">
    <property type="entry name" value="BPL_LPL_catalytic"/>
</dbReference>
<dbReference type="PANTHER" id="PTHR12835">
    <property type="entry name" value="BIOTIN PROTEIN LIGASE"/>
    <property type="match status" value="1"/>
</dbReference>
<dbReference type="GO" id="GO:0004077">
    <property type="term" value="F:biotin--[biotin carboxyl-carrier protein] ligase activity"/>
    <property type="evidence" value="ECO:0007669"/>
    <property type="project" value="InterPro"/>
</dbReference>
<dbReference type="STRING" id="28115.HQ47_05725"/>
<reference evidence="3 4" key="1">
    <citation type="submission" date="2014-09" db="EMBL/GenBank/DDBJ databases">
        <title>Draft Genome Sequence of Porphyromonas macacae COT-192_OH2859.</title>
        <authorList>
            <person name="Wallis C."/>
            <person name="Deusch O."/>
            <person name="O'Flynn C."/>
            <person name="Davis I."/>
            <person name="Horsfall A."/>
            <person name="Kirkwood N."/>
            <person name="Harris S."/>
            <person name="Eisen J.A."/>
            <person name="Coil D.A."/>
            <person name="Darling A.E."/>
            <person name="Jospin G."/>
            <person name="Alexiev A."/>
        </authorList>
    </citation>
    <scope>NUCLEOTIDE SEQUENCE [LARGE SCALE GENOMIC DNA]</scope>
    <source>
        <strain evidence="4">COT-192 OH2859</strain>
    </source>
</reference>
<keyword evidence="1 3" id="KW-0436">Ligase</keyword>
<dbReference type="GO" id="GO:0005737">
    <property type="term" value="C:cytoplasm"/>
    <property type="evidence" value="ECO:0007669"/>
    <property type="project" value="TreeGrafter"/>
</dbReference>
<dbReference type="CDD" id="cd16442">
    <property type="entry name" value="BPL"/>
    <property type="match status" value="1"/>
</dbReference>
<protein>
    <submittedName>
        <fullName evidence="3">Biotin--acetyl-CoA-carboxylase ligase</fullName>
    </submittedName>
</protein>
<dbReference type="AlphaFoldDB" id="A0A0A2E9P8"/>
<evidence type="ECO:0000313" key="3">
    <source>
        <dbReference type="EMBL" id="KGN74165.1"/>
    </source>
</evidence>
<name>A0A0A2E9P8_9PORP</name>
<sequence>MKRFKNFELLDEIPSTNSYLQELLQKNPTLPELYGVFTRHQSQGRGQRGNTWHSKPGENIIISFLLRPQFLESNEQFVISELASIAVARCLAQFLDEDQKKQITVKWPNDIYYGDKKIAGILIEHSLTGNTIDYSIIGLGININERDFPEDLPNPVSLTQITGKQYELAEVIAFLLHEIQEQYQAIRKGLRTDLHARYMKHLYRRDGQFYPYESAQGIFKARIRNVQPNGIITLCHEDGELHDYAFKELKFL</sequence>
<dbReference type="PROSITE" id="PS51733">
    <property type="entry name" value="BPL_LPL_CATALYTIC"/>
    <property type="match status" value="1"/>
</dbReference>
<evidence type="ECO:0000259" key="2">
    <source>
        <dbReference type="PROSITE" id="PS51733"/>
    </source>
</evidence>
<proteinExistence type="predicted"/>
<accession>A0A0A2E9P8</accession>
<gene>
    <name evidence="3" type="ORF">HQ47_05725</name>
</gene>
<comment type="caution">
    <text evidence="3">The sequence shown here is derived from an EMBL/GenBank/DDBJ whole genome shotgun (WGS) entry which is preliminary data.</text>
</comment>
<feature type="domain" description="BPL/LPL catalytic" evidence="2">
    <location>
        <begin position="2"/>
        <end position="187"/>
    </location>
</feature>
<dbReference type="SUPFAM" id="SSF55681">
    <property type="entry name" value="Class II aaRS and biotin synthetases"/>
    <property type="match status" value="1"/>
</dbReference>
<dbReference type="Pfam" id="PF03099">
    <property type="entry name" value="BPL_LplA_LipB"/>
    <property type="match status" value="1"/>
</dbReference>
<dbReference type="RefSeq" id="WP_036873928.1">
    <property type="nucleotide sequence ID" value="NZ_JBGYTE010000001.1"/>
</dbReference>
<dbReference type="InterPro" id="IPR045864">
    <property type="entry name" value="aa-tRNA-synth_II/BPL/LPL"/>
</dbReference>
<dbReference type="OrthoDB" id="9807064at2"/>
<evidence type="ECO:0000313" key="4">
    <source>
        <dbReference type="Proteomes" id="UP000030103"/>
    </source>
</evidence>
<evidence type="ECO:0000256" key="1">
    <source>
        <dbReference type="ARBA" id="ARBA00022598"/>
    </source>
</evidence>
<dbReference type="InterPro" id="IPR004408">
    <property type="entry name" value="Biotin_CoA_COase_ligase"/>
</dbReference>
<dbReference type="EMBL" id="JRFA01000015">
    <property type="protein sequence ID" value="KGN74165.1"/>
    <property type="molecule type" value="Genomic_DNA"/>
</dbReference>
<dbReference type="Proteomes" id="UP000030103">
    <property type="component" value="Unassembled WGS sequence"/>
</dbReference>
<dbReference type="eggNOG" id="COG0340">
    <property type="taxonomic scope" value="Bacteria"/>
</dbReference>
<dbReference type="PANTHER" id="PTHR12835:SF5">
    <property type="entry name" value="BIOTIN--PROTEIN LIGASE"/>
    <property type="match status" value="1"/>
</dbReference>
<dbReference type="NCBIfam" id="TIGR00121">
    <property type="entry name" value="birA_ligase"/>
    <property type="match status" value="1"/>
</dbReference>
<keyword evidence="4" id="KW-1185">Reference proteome</keyword>
<dbReference type="Gene3D" id="3.30.930.10">
    <property type="entry name" value="Bira Bifunctional Protein, Domain 2"/>
    <property type="match status" value="1"/>
</dbReference>